<dbReference type="InterPro" id="IPR049326">
    <property type="entry name" value="Rhodopsin_dom_fungi"/>
</dbReference>
<dbReference type="Proteomes" id="UP000652219">
    <property type="component" value="Unassembled WGS sequence"/>
</dbReference>
<evidence type="ECO:0000256" key="4">
    <source>
        <dbReference type="ARBA" id="ARBA00023136"/>
    </source>
</evidence>
<evidence type="ECO:0000256" key="2">
    <source>
        <dbReference type="ARBA" id="ARBA00022692"/>
    </source>
</evidence>
<feature type="domain" description="Rhodopsin" evidence="7">
    <location>
        <begin position="1"/>
        <end position="91"/>
    </location>
</feature>
<dbReference type="InterPro" id="IPR052337">
    <property type="entry name" value="SAT4-like"/>
</dbReference>
<keyword evidence="9" id="KW-1185">Reference proteome</keyword>
<keyword evidence="3 6" id="KW-1133">Transmembrane helix</keyword>
<evidence type="ECO:0000256" key="6">
    <source>
        <dbReference type="SAM" id="Phobius"/>
    </source>
</evidence>
<comment type="caution">
    <text evidence="8">The sequence shown here is derived from an EMBL/GenBank/DDBJ whole genome shotgun (WGS) entry which is preliminary data.</text>
</comment>
<evidence type="ECO:0000256" key="1">
    <source>
        <dbReference type="ARBA" id="ARBA00004141"/>
    </source>
</evidence>
<dbReference type="AlphaFoldDB" id="A0A8H6JPP0"/>
<sequence length="217" mass="24267">MVLDFLILVLPIPLLFSHNTMRPTRLGLIGLFSIGALINVIAAWRILANRATSDSAPDPTRTFPTIILLGETENRLSLVLASIPVFWPVVAKTWQTIIYVTREVKVESVRNLPELMESGPMNFRDALPDLDWSTTLDEAIEAGLRHPGRLWDVDRYMRELISPFAETETLELTGPGGIQRSFAEELEANHLDFETVPEIIQPKGPTANVECRDPPGE</sequence>
<evidence type="ECO:0000259" key="7">
    <source>
        <dbReference type="Pfam" id="PF20684"/>
    </source>
</evidence>
<dbReference type="EMBL" id="WIGN01000027">
    <property type="protein sequence ID" value="KAF6816525.1"/>
    <property type="molecule type" value="Genomic_DNA"/>
</dbReference>
<feature type="transmembrane region" description="Helical" evidence="6">
    <location>
        <begin position="27"/>
        <end position="47"/>
    </location>
</feature>
<evidence type="ECO:0000313" key="8">
    <source>
        <dbReference type="EMBL" id="KAF6816525.1"/>
    </source>
</evidence>
<reference evidence="8 9" key="1">
    <citation type="journal article" date="2020" name="Phytopathology">
        <title>Genome Sequence Resources of Colletotrichum truncatum, C. plurivorum, C. musicola, and C. sojae: Four Species Pathogenic to Soybean (Glycine max).</title>
        <authorList>
            <person name="Rogerio F."/>
            <person name="Boufleur T.R."/>
            <person name="Ciampi-Guillardi M."/>
            <person name="Sukno S.A."/>
            <person name="Thon M.R."/>
            <person name="Massola Junior N.S."/>
            <person name="Baroncelli R."/>
        </authorList>
    </citation>
    <scope>NUCLEOTIDE SEQUENCE [LARGE SCALE GENOMIC DNA]</scope>
    <source>
        <strain evidence="8 9">LFN0009</strain>
    </source>
</reference>
<dbReference type="PANTHER" id="PTHR33048">
    <property type="entry name" value="PTH11-LIKE INTEGRAL MEMBRANE PROTEIN (AFU_ORTHOLOGUE AFUA_5G11245)"/>
    <property type="match status" value="1"/>
</dbReference>
<organism evidence="8 9">
    <name type="scientific">Colletotrichum sojae</name>
    <dbReference type="NCBI Taxonomy" id="2175907"/>
    <lineage>
        <taxon>Eukaryota</taxon>
        <taxon>Fungi</taxon>
        <taxon>Dikarya</taxon>
        <taxon>Ascomycota</taxon>
        <taxon>Pezizomycotina</taxon>
        <taxon>Sordariomycetes</taxon>
        <taxon>Hypocreomycetidae</taxon>
        <taxon>Glomerellales</taxon>
        <taxon>Glomerellaceae</taxon>
        <taxon>Colletotrichum</taxon>
        <taxon>Colletotrichum orchidearum species complex</taxon>
    </lineage>
</organism>
<evidence type="ECO:0000313" key="9">
    <source>
        <dbReference type="Proteomes" id="UP000652219"/>
    </source>
</evidence>
<proteinExistence type="inferred from homology"/>
<dbReference type="GO" id="GO:0016020">
    <property type="term" value="C:membrane"/>
    <property type="evidence" value="ECO:0007669"/>
    <property type="project" value="UniProtKB-SubCell"/>
</dbReference>
<keyword evidence="4 6" id="KW-0472">Membrane</keyword>
<comment type="similarity">
    <text evidence="5">Belongs to the SAT4 family.</text>
</comment>
<keyword evidence="2 6" id="KW-0812">Transmembrane</keyword>
<name>A0A8H6JPP0_9PEZI</name>
<gene>
    <name evidence="8" type="ORF">CSOJ01_02907</name>
</gene>
<protein>
    <recommendedName>
        <fullName evidence="7">Rhodopsin domain-containing protein</fullName>
    </recommendedName>
</protein>
<dbReference type="Pfam" id="PF20684">
    <property type="entry name" value="Fung_rhodopsin"/>
    <property type="match status" value="1"/>
</dbReference>
<evidence type="ECO:0000256" key="5">
    <source>
        <dbReference type="ARBA" id="ARBA00038359"/>
    </source>
</evidence>
<dbReference type="PANTHER" id="PTHR33048:SF47">
    <property type="entry name" value="INTEGRAL MEMBRANE PROTEIN-RELATED"/>
    <property type="match status" value="1"/>
</dbReference>
<comment type="subcellular location">
    <subcellularLocation>
        <location evidence="1">Membrane</location>
        <topology evidence="1">Multi-pass membrane protein</topology>
    </subcellularLocation>
</comment>
<accession>A0A8H6JPP0</accession>
<evidence type="ECO:0000256" key="3">
    <source>
        <dbReference type="ARBA" id="ARBA00022989"/>
    </source>
</evidence>